<protein>
    <recommendedName>
        <fullName evidence="4">Transmembrane protein</fullName>
    </recommendedName>
</protein>
<reference evidence="2" key="1">
    <citation type="submission" date="2021-02" db="EMBL/GenBank/DDBJ databases">
        <authorList>
            <person name="Nowell W R."/>
        </authorList>
    </citation>
    <scope>NUCLEOTIDE SEQUENCE</scope>
</reference>
<proteinExistence type="predicted"/>
<keyword evidence="1" id="KW-1133">Transmembrane helix</keyword>
<feature type="transmembrane region" description="Helical" evidence="1">
    <location>
        <begin position="91"/>
        <end position="107"/>
    </location>
</feature>
<gene>
    <name evidence="2" type="ORF">OXD698_LOCUS10524</name>
</gene>
<comment type="caution">
    <text evidence="2">The sequence shown here is derived from an EMBL/GenBank/DDBJ whole genome shotgun (WGS) entry which is preliminary data.</text>
</comment>
<sequence>MDNNLGLNMYYGDSNQYQCVFQCELKKFKSTCISISIECIQYGFQYDLKLFNININIFLGIGLMYSKQYEYQHGHRYAYQYQDVYNWKGDILVKIMVWFMVVIVTNLRSSKKMDGTMDYWHSLDFD</sequence>
<evidence type="ECO:0000256" key="1">
    <source>
        <dbReference type="SAM" id="Phobius"/>
    </source>
</evidence>
<accession>A0A818STB6</accession>
<dbReference type="EMBL" id="CAJOAZ010000563">
    <property type="protein sequence ID" value="CAF3675110.1"/>
    <property type="molecule type" value="Genomic_DNA"/>
</dbReference>
<organism evidence="2 3">
    <name type="scientific">Adineta steineri</name>
    <dbReference type="NCBI Taxonomy" id="433720"/>
    <lineage>
        <taxon>Eukaryota</taxon>
        <taxon>Metazoa</taxon>
        <taxon>Spiralia</taxon>
        <taxon>Gnathifera</taxon>
        <taxon>Rotifera</taxon>
        <taxon>Eurotatoria</taxon>
        <taxon>Bdelloidea</taxon>
        <taxon>Adinetida</taxon>
        <taxon>Adinetidae</taxon>
        <taxon>Adineta</taxon>
    </lineage>
</organism>
<evidence type="ECO:0000313" key="2">
    <source>
        <dbReference type="EMBL" id="CAF3675110.1"/>
    </source>
</evidence>
<dbReference type="AlphaFoldDB" id="A0A818STB6"/>
<keyword evidence="1" id="KW-0812">Transmembrane</keyword>
<name>A0A818STB6_9BILA</name>
<dbReference type="Proteomes" id="UP000663844">
    <property type="component" value="Unassembled WGS sequence"/>
</dbReference>
<evidence type="ECO:0000313" key="3">
    <source>
        <dbReference type="Proteomes" id="UP000663844"/>
    </source>
</evidence>
<keyword evidence="1" id="KW-0472">Membrane</keyword>
<evidence type="ECO:0008006" key="4">
    <source>
        <dbReference type="Google" id="ProtNLM"/>
    </source>
</evidence>